<evidence type="ECO:0008006" key="14">
    <source>
        <dbReference type="Google" id="ProtNLM"/>
    </source>
</evidence>
<keyword evidence="6 8" id="KW-0443">Lipid metabolism</keyword>
<dbReference type="Pfam" id="PF01734">
    <property type="entry name" value="Patatin"/>
    <property type="match status" value="1"/>
</dbReference>
<dbReference type="Gene3D" id="3.40.1090.10">
    <property type="entry name" value="Cytosolic phospholipase A2 catalytic domain"/>
    <property type="match status" value="1"/>
</dbReference>
<proteinExistence type="predicted"/>
<protein>
    <recommendedName>
        <fullName evidence="14">PNPLA domain-containing protein</fullName>
    </recommendedName>
</protein>
<evidence type="ECO:0000256" key="8">
    <source>
        <dbReference type="PROSITE-ProRule" id="PRU01161"/>
    </source>
</evidence>
<dbReference type="PROSITE" id="PS50089">
    <property type="entry name" value="ZF_RING_2"/>
    <property type="match status" value="1"/>
</dbReference>
<evidence type="ECO:0000256" key="6">
    <source>
        <dbReference type="ARBA" id="ARBA00023098"/>
    </source>
</evidence>
<keyword evidence="3 8" id="KW-0378">Hydrolase</keyword>
<dbReference type="InterPro" id="IPR016035">
    <property type="entry name" value="Acyl_Trfase/lysoPLipase"/>
</dbReference>
<feature type="region of interest" description="Disordered" evidence="9">
    <location>
        <begin position="511"/>
        <end position="530"/>
    </location>
</feature>
<accession>A0A0U5GDH6</accession>
<feature type="short sequence motif" description="GXSXG" evidence="8">
    <location>
        <begin position="723"/>
        <end position="727"/>
    </location>
</feature>
<evidence type="ECO:0000256" key="4">
    <source>
        <dbReference type="ARBA" id="ARBA00022833"/>
    </source>
</evidence>
<keyword evidence="1" id="KW-0479">Metal-binding</keyword>
<dbReference type="PROSITE" id="PS51635">
    <property type="entry name" value="PNPLA"/>
    <property type="match status" value="1"/>
</dbReference>
<dbReference type="GO" id="GO:0016020">
    <property type="term" value="C:membrane"/>
    <property type="evidence" value="ECO:0007669"/>
    <property type="project" value="TreeGrafter"/>
</dbReference>
<sequence length="1186" mass="132827">MTFCAKCERVKGKIKCGCGSGPFCEPCYNNDHLGFHPECKKASWRTRWMRGFSETLALSFGKEYFQRDEHTKWFGYNVEKVDNGGEVGSIIETMRFRDLVERARAASSKAVLFPSVVAFVGETGAGKSTIIRGLMAGTGLSEKELTELDAPAPGMDGDHKPTTGEVNLYHDPKSLSSERPIFYADSEGIGGSTPVSVKHQTAWNHDPLYRRHNMEEQAMDRMRATQSLYPKFLYIFSDVVCMVTNNRRSLADTAEKLLRWSQVGATGTINQYLLPSLIIILNALPNERPEYMGGTNKATLDFFDLLDPEVQKNTTFKRLAEKVSGIPLDRVTMRDILKMFFSNIHVHYIPMEGAGMLGGAFSVQEQTEKLQEKIEVEVKTVQDLRQEKGASLDSSQMSIVFRSAFVHLAAGKEGTFDFSMCRRQISLPSSTKDFIGRFLHVSLKGRIESNFQYAASVIASSLILEVLRSDGPDIVGTADSIIPEGVLSICRQAIEDFLDNSLECDYREPTTHEPCKNTRRGHANGHQGKDGTILAGGSFQNSRFSSDKFLQAISTAIETQLRSIRAKPRVERRAFAIAERKTLMRSATDNSFWTDTQKINKGVKWTALNVPCFACLFRKPEYVLPCDHSLCHECVSLFNESEHKYPTVSVLKRCPFCPEPQASQRSHIRHQEIAILPKLAGVRILSLDGGGVRGIVELETLRRLEWHIGLDLPIANFFDLIVGTSAGGLIALAIGPKARTIDACINEWNDLCKSCFKQIVGAKIPVIGYCVRYLYNSMYDTESMASALQQSFGANHRLFGLQSSSEGDVWRTTTRVAVTTSVNNKLCLFANYDWGDREIYMRSRTEIWKAARATTAAPSYFLPFRSGSDGADCYDGGLIKNNPVQTALNEGRRIWGHNAPVDLILSIGSGIGTPTTPPEWDATDSVPWIKTLMDTFFQSMNGDAHWKTFWEENHAHHERARRLNVEYQRKQEYELDDVANIPTMHAEARSYTFRPDNKWLKFHEDAHPARPLDSLSEIATRLRASLFFFQLDSIGHTASKEATYIKGAIYCRLDPRITSYAKLANMVACFRRGESILRAQNATTADLSHADDPGIDDAPQEQGQPETNIPQRPLVLDDHLRGAMSAAITTGTGFKYDVAFTWVHTKAKPKLDLRVQFTDRSIAPMSGFPVTLEVRVLVFVAWLLVR</sequence>
<dbReference type="Proteomes" id="UP000054771">
    <property type="component" value="Unassembled WGS sequence"/>
</dbReference>
<dbReference type="GO" id="GO:0008270">
    <property type="term" value="F:zinc ion binding"/>
    <property type="evidence" value="ECO:0007669"/>
    <property type="project" value="UniProtKB-KW"/>
</dbReference>
<keyword evidence="4" id="KW-0862">Zinc</keyword>
<dbReference type="GO" id="GO:0016042">
    <property type="term" value="P:lipid catabolic process"/>
    <property type="evidence" value="ECO:0007669"/>
    <property type="project" value="UniProtKB-UniRule"/>
</dbReference>
<dbReference type="InterPro" id="IPR001841">
    <property type="entry name" value="Znf_RING"/>
</dbReference>
<feature type="active site" description="Nucleophile" evidence="8">
    <location>
        <position position="725"/>
    </location>
</feature>
<evidence type="ECO:0000256" key="1">
    <source>
        <dbReference type="ARBA" id="ARBA00022723"/>
    </source>
</evidence>
<dbReference type="GO" id="GO:0019369">
    <property type="term" value="P:arachidonate metabolic process"/>
    <property type="evidence" value="ECO:0007669"/>
    <property type="project" value="TreeGrafter"/>
</dbReference>
<dbReference type="PROSITE" id="PS00518">
    <property type="entry name" value="ZF_RING_1"/>
    <property type="match status" value="1"/>
</dbReference>
<evidence type="ECO:0000313" key="12">
    <source>
        <dbReference type="EMBL" id="CEL09744.1"/>
    </source>
</evidence>
<evidence type="ECO:0000256" key="3">
    <source>
        <dbReference type="ARBA" id="ARBA00022801"/>
    </source>
</evidence>
<dbReference type="InterPro" id="IPR027417">
    <property type="entry name" value="P-loop_NTPase"/>
</dbReference>
<dbReference type="PANTHER" id="PTHR24185">
    <property type="entry name" value="CALCIUM-INDEPENDENT PHOSPHOLIPASE A2-GAMMA"/>
    <property type="match status" value="1"/>
</dbReference>
<dbReference type="CDD" id="cd07199">
    <property type="entry name" value="Pat17_PNPLA8_PNPLA9_like"/>
    <property type="match status" value="1"/>
</dbReference>
<organism evidence="12 13">
    <name type="scientific">Aspergillus calidoustus</name>
    <dbReference type="NCBI Taxonomy" id="454130"/>
    <lineage>
        <taxon>Eukaryota</taxon>
        <taxon>Fungi</taxon>
        <taxon>Dikarya</taxon>
        <taxon>Ascomycota</taxon>
        <taxon>Pezizomycotina</taxon>
        <taxon>Eurotiomycetes</taxon>
        <taxon>Eurotiomycetidae</taxon>
        <taxon>Eurotiales</taxon>
        <taxon>Aspergillaceae</taxon>
        <taxon>Aspergillus</taxon>
        <taxon>Aspergillus subgen. Nidulantes</taxon>
    </lineage>
</organism>
<evidence type="ECO:0000256" key="2">
    <source>
        <dbReference type="ARBA" id="ARBA00022771"/>
    </source>
</evidence>
<feature type="short sequence motif" description="DGA/G" evidence="8">
    <location>
        <begin position="875"/>
        <end position="877"/>
    </location>
</feature>
<dbReference type="OrthoDB" id="194358at2759"/>
<dbReference type="PANTHER" id="PTHR24185:SF1">
    <property type="entry name" value="CALCIUM-INDEPENDENT PHOSPHOLIPASE A2-GAMMA"/>
    <property type="match status" value="1"/>
</dbReference>
<feature type="region of interest" description="Disordered" evidence="9">
    <location>
        <begin position="1087"/>
        <end position="1110"/>
    </location>
</feature>
<gene>
    <name evidence="12" type="ORF">ASPCAL12874</name>
</gene>
<keyword evidence="2 7" id="KW-0863">Zinc-finger</keyword>
<dbReference type="GO" id="GO:0046486">
    <property type="term" value="P:glycerolipid metabolic process"/>
    <property type="evidence" value="ECO:0007669"/>
    <property type="project" value="UniProtKB-ARBA"/>
</dbReference>
<dbReference type="SUPFAM" id="SSF52151">
    <property type="entry name" value="FabD/lysophospholipase-like"/>
    <property type="match status" value="1"/>
</dbReference>
<dbReference type="InterPro" id="IPR017907">
    <property type="entry name" value="Znf_RING_CS"/>
</dbReference>
<evidence type="ECO:0000313" key="13">
    <source>
        <dbReference type="Proteomes" id="UP000054771"/>
    </source>
</evidence>
<dbReference type="AlphaFoldDB" id="A0A0U5GDH6"/>
<dbReference type="EMBL" id="CDMC01000015">
    <property type="protein sequence ID" value="CEL09744.1"/>
    <property type="molecule type" value="Genomic_DNA"/>
</dbReference>
<keyword evidence="5 8" id="KW-0442">Lipid degradation</keyword>
<dbReference type="OMA" id="DINCYNG"/>
<feature type="domain" description="RING-type" evidence="10">
    <location>
        <begin position="612"/>
        <end position="657"/>
    </location>
</feature>
<feature type="domain" description="PNPLA" evidence="11">
    <location>
        <begin position="685"/>
        <end position="888"/>
    </location>
</feature>
<dbReference type="GO" id="GO:0047499">
    <property type="term" value="F:calcium-independent phospholipase A2 activity"/>
    <property type="evidence" value="ECO:0007669"/>
    <property type="project" value="TreeGrafter"/>
</dbReference>
<evidence type="ECO:0000259" key="10">
    <source>
        <dbReference type="PROSITE" id="PS50089"/>
    </source>
</evidence>
<feature type="short sequence motif" description="GXGXXG" evidence="8">
    <location>
        <begin position="689"/>
        <end position="694"/>
    </location>
</feature>
<feature type="compositionally biased region" description="Polar residues" evidence="9">
    <location>
        <begin position="1101"/>
        <end position="1110"/>
    </location>
</feature>
<dbReference type="STRING" id="454130.A0A0U5GDH6"/>
<evidence type="ECO:0000256" key="7">
    <source>
        <dbReference type="PROSITE-ProRule" id="PRU00175"/>
    </source>
</evidence>
<evidence type="ECO:0000256" key="9">
    <source>
        <dbReference type="SAM" id="MobiDB-lite"/>
    </source>
</evidence>
<evidence type="ECO:0000256" key="5">
    <source>
        <dbReference type="ARBA" id="ARBA00022963"/>
    </source>
</evidence>
<dbReference type="SUPFAM" id="SSF52540">
    <property type="entry name" value="P-loop containing nucleoside triphosphate hydrolases"/>
    <property type="match status" value="1"/>
</dbReference>
<keyword evidence="13" id="KW-1185">Reference proteome</keyword>
<evidence type="ECO:0000259" key="11">
    <source>
        <dbReference type="PROSITE" id="PS51635"/>
    </source>
</evidence>
<dbReference type="InterPro" id="IPR002641">
    <property type="entry name" value="PNPLA_dom"/>
</dbReference>
<name>A0A0U5GDH6_ASPCI</name>
<feature type="active site" description="Proton acceptor" evidence="8">
    <location>
        <position position="875"/>
    </location>
</feature>
<reference evidence="13" key="1">
    <citation type="journal article" date="2016" name="Genome Announc.">
        <title>Draft genome sequences of fungus Aspergillus calidoustus.</title>
        <authorList>
            <person name="Horn F."/>
            <person name="Linde J."/>
            <person name="Mattern D.J."/>
            <person name="Walther G."/>
            <person name="Guthke R."/>
            <person name="Scherlach K."/>
            <person name="Martin K."/>
            <person name="Brakhage A.A."/>
            <person name="Petzke L."/>
            <person name="Valiante V."/>
        </authorList>
    </citation>
    <scope>NUCLEOTIDE SEQUENCE [LARGE SCALE GENOMIC DNA]</scope>
    <source>
        <strain evidence="13">SF006504</strain>
    </source>
</reference>